<organism evidence="2 3">
    <name type="scientific">Orbilia javanica</name>
    <dbReference type="NCBI Taxonomy" id="47235"/>
    <lineage>
        <taxon>Eukaryota</taxon>
        <taxon>Fungi</taxon>
        <taxon>Dikarya</taxon>
        <taxon>Ascomycota</taxon>
        <taxon>Pezizomycotina</taxon>
        <taxon>Orbiliomycetes</taxon>
        <taxon>Orbiliales</taxon>
        <taxon>Orbiliaceae</taxon>
        <taxon>Orbilia</taxon>
    </lineage>
</organism>
<feature type="domain" description="BTB" evidence="1">
    <location>
        <begin position="20"/>
        <end position="91"/>
    </location>
</feature>
<dbReference type="SUPFAM" id="SSF54695">
    <property type="entry name" value="POZ domain"/>
    <property type="match status" value="1"/>
</dbReference>
<evidence type="ECO:0000313" key="2">
    <source>
        <dbReference type="EMBL" id="KAK6347518.1"/>
    </source>
</evidence>
<dbReference type="Proteomes" id="UP001313282">
    <property type="component" value="Unassembled WGS sequence"/>
</dbReference>
<dbReference type="InterPro" id="IPR011333">
    <property type="entry name" value="SKP1/BTB/POZ_sf"/>
</dbReference>
<comment type="caution">
    <text evidence="2">The sequence shown here is derived from an EMBL/GenBank/DDBJ whole genome shotgun (WGS) entry which is preliminary data.</text>
</comment>
<dbReference type="AlphaFoldDB" id="A0AAN8N3G9"/>
<dbReference type="Pfam" id="PF00651">
    <property type="entry name" value="BTB"/>
    <property type="match status" value="1"/>
</dbReference>
<name>A0AAN8N3G9_9PEZI</name>
<protein>
    <recommendedName>
        <fullName evidence="1">BTB domain-containing protein</fullName>
    </recommendedName>
</protein>
<dbReference type="PROSITE" id="PS50097">
    <property type="entry name" value="BTB"/>
    <property type="match status" value="1"/>
</dbReference>
<dbReference type="InterPro" id="IPR000210">
    <property type="entry name" value="BTB/POZ_dom"/>
</dbReference>
<evidence type="ECO:0000259" key="1">
    <source>
        <dbReference type="PROSITE" id="PS50097"/>
    </source>
</evidence>
<accession>A0AAN8N3G9</accession>
<dbReference type="Gene3D" id="3.30.710.10">
    <property type="entry name" value="Potassium Channel Kv1.1, Chain A"/>
    <property type="match status" value="1"/>
</dbReference>
<reference evidence="2 3" key="1">
    <citation type="submission" date="2019-10" db="EMBL/GenBank/DDBJ databases">
        <authorList>
            <person name="Palmer J.M."/>
        </authorList>
    </citation>
    <scope>NUCLEOTIDE SEQUENCE [LARGE SCALE GENOMIC DNA]</scope>
    <source>
        <strain evidence="2 3">TWF718</strain>
    </source>
</reference>
<gene>
    <name evidence="2" type="ORF">TWF718_005359</name>
</gene>
<proteinExistence type="predicted"/>
<evidence type="ECO:0000313" key="3">
    <source>
        <dbReference type="Proteomes" id="UP001313282"/>
    </source>
</evidence>
<keyword evidence="3" id="KW-1185">Reference proteome</keyword>
<dbReference type="EMBL" id="JAVHNR010000003">
    <property type="protein sequence ID" value="KAK6347518.1"/>
    <property type="molecule type" value="Genomic_DNA"/>
</dbReference>
<sequence>MGTPKTEAGLLKLFNNREFADILAKVNGKNGKSYFLHQAIVCPNSNYFAQLCGATAMTGNAKMLTFPEDVRPETFDVVVRWIYGDRSFLENPQSKSHSLMVLTLAKRFGVEELRVAALKKCLEFPQEKAKPNTEYQNGSDEFEYESGKLEYIRAVCAGGSIQDWAHFRGFFDKAIQKAIISPGLLLDIANHSDLGLLAALFIERYNNILRFYICDCYQKSQEDSGGSPDGRLFPKISHKEGCKSTAILQDEDISKYLGRTS</sequence>